<dbReference type="PANTHER" id="PTHR40980">
    <property type="entry name" value="PLUG DOMAIN-CONTAINING PROTEIN"/>
    <property type="match status" value="1"/>
</dbReference>
<dbReference type="InterPro" id="IPR037066">
    <property type="entry name" value="Plug_dom_sf"/>
</dbReference>
<proteinExistence type="inferred from homology"/>
<feature type="domain" description="TonB-dependent receptor plug" evidence="8">
    <location>
        <begin position="78"/>
        <end position="181"/>
    </location>
</feature>
<dbReference type="EMBL" id="SDPT01000004">
    <property type="protein sequence ID" value="RXZ29933.1"/>
    <property type="molecule type" value="Genomic_DNA"/>
</dbReference>
<keyword evidence="4" id="KW-0798">TonB box</keyword>
<name>A0A4Q2IPG8_9SPHN</name>
<dbReference type="Gene3D" id="2.40.170.20">
    <property type="entry name" value="TonB-dependent receptor, beta-barrel domain"/>
    <property type="match status" value="2"/>
</dbReference>
<keyword evidence="2 4" id="KW-0472">Membrane</keyword>
<keyword evidence="9" id="KW-0675">Receptor</keyword>
<dbReference type="InterPro" id="IPR010104">
    <property type="entry name" value="TonB_rcpt_bac"/>
</dbReference>
<feature type="chain" id="PRO_5043780935" evidence="6">
    <location>
        <begin position="32"/>
        <end position="1068"/>
    </location>
</feature>
<dbReference type="PANTHER" id="PTHR40980:SF3">
    <property type="entry name" value="TONB-DEPENDENT RECEPTOR-LIKE BETA-BARREL DOMAIN-CONTAINING PROTEIN"/>
    <property type="match status" value="1"/>
</dbReference>
<dbReference type="AlphaFoldDB" id="A0A4Q2IPG8"/>
<dbReference type="GO" id="GO:0009279">
    <property type="term" value="C:cell outer membrane"/>
    <property type="evidence" value="ECO:0007669"/>
    <property type="project" value="UniProtKB-SubCell"/>
</dbReference>
<evidence type="ECO:0000259" key="7">
    <source>
        <dbReference type="Pfam" id="PF00593"/>
    </source>
</evidence>
<gene>
    <name evidence="9" type="ORF">EO081_16470</name>
</gene>
<evidence type="ECO:0000256" key="2">
    <source>
        <dbReference type="ARBA" id="ARBA00023136"/>
    </source>
</evidence>
<dbReference type="InterPro" id="IPR012910">
    <property type="entry name" value="Plug_dom"/>
</dbReference>
<accession>A0A4Q2IPG8</accession>
<comment type="caution">
    <text evidence="9">The sequence shown here is derived from an EMBL/GenBank/DDBJ whole genome shotgun (WGS) entry which is preliminary data.</text>
</comment>
<feature type="domain" description="TonB-dependent receptor-like beta-barrel" evidence="7">
    <location>
        <begin position="699"/>
        <end position="1035"/>
    </location>
</feature>
<evidence type="ECO:0000256" key="6">
    <source>
        <dbReference type="SAM" id="SignalP"/>
    </source>
</evidence>
<keyword evidence="10" id="KW-1185">Reference proteome</keyword>
<keyword evidence="3" id="KW-0998">Cell outer membrane</keyword>
<evidence type="ECO:0000259" key="8">
    <source>
        <dbReference type="Pfam" id="PF07715"/>
    </source>
</evidence>
<feature type="signal peptide" evidence="6">
    <location>
        <begin position="1"/>
        <end position="31"/>
    </location>
</feature>
<evidence type="ECO:0000313" key="9">
    <source>
        <dbReference type="EMBL" id="RXZ29933.1"/>
    </source>
</evidence>
<reference evidence="9 10" key="1">
    <citation type="submission" date="2019-01" db="EMBL/GenBank/DDBJ databases">
        <title>Sphingomonas mucosissima sp. nov. and Sphingomonas desiccabilis sp. nov., from biological soil crusts in the Colorado Plateau, USA.</title>
        <authorList>
            <person name="Zhu D."/>
        </authorList>
    </citation>
    <scope>NUCLEOTIDE SEQUENCE [LARGE SCALE GENOMIC DNA]</scope>
    <source>
        <strain evidence="9 10">CP1D</strain>
    </source>
</reference>
<dbReference type="Pfam" id="PF07715">
    <property type="entry name" value="Plug"/>
    <property type="match status" value="1"/>
</dbReference>
<keyword evidence="6" id="KW-0732">Signal</keyword>
<comment type="similarity">
    <text evidence="4">Belongs to the TonB-dependent receptor family.</text>
</comment>
<sequence>MVAGNVSARRFALLATSAIAFGTFDAAVAHAQDLSQVDPEATERPQDSVAAPTQSDSDASDIVVTGIRAAQARAIEVKREADSVVDAISAQDIGKLPDVTISDSLQRIPGVQIRREAGEGGAINIRGLPQVTTLMNGEQFLGANSVTTVQPNFTDIPSQLFSGATVFKSPTASLQQAGLSGTVDLLTRRPFDLKSGLTVAGAAEAQYGDKTEKWNPSANGLVSYNSGRFGVLVSAAYSDLTLSNSFRGIQDYGVTLRNEGGSATNPGDFAVGNYQRDANGRVLYNTTPNTDGDPATSCVVPDPVGTPPAVGGTRCSPLLVSRGTPVRNGAGEIVGFDVNGDGDANDAFITPQSHTAWNRITSRERFGANASLQFEFSDALRLTADGFYTKQTQYDRTAGFQFQMVDWQSSPFLPTASRDTGAVVNGYNLNTVQSYAYDLPNFDSYAETFRIRSESQNYNVQLDWKPSEQFSATVRGIYGKASRKLDQSYAQFNLTDGHQWAYDGVGNYPGGDIRFNPTGYRVYSQDATVDYSSGKPVFGFSQAFLDQVGDVSRYGLKTISSENNIYQDGDLWALRGDAEWRASDSFRLKFGGRYGERSVDQFTFERISPFYAGNTDNPANPAGGCYVKWKAFDVNLGDNACPVRDAAGNPYTAGLTRQGNDPVFAGLMKQYQLPAAGAPTLWVLDPKAMDDSEAFQNSFYPGSVNNVNPADSFGIKLSQISGYAEVAGEGELFGLPFKANGGVRVVNTRFTVRQNIVGVPQPYGVSGVDAGDLLTKREFTDFLPAFNVAVDLSEGLRFRAAFAKTMTLLDFLQWGGGLNVNYAINTATGLFEARGANARGNPQLEPWRADNAEASLEYYTGQSSLVALGAFYINADSFIENATVIRNDIPDNDGVIRRPVPVSTTQQGEGGTLKGIEVSARQALADYGVDGFLSGFGLDANYTLSLGDTGRVDLAGNDQPFQDNSKHQINAALWYEKYGFQARIAYNYRSKRLVSSDYGGIAGLAQYQRPTNYLDASISYDVLPYITLYGQASNLTAETERYYLTFSDQVLFENIYERRFIAGVRARF</sequence>
<dbReference type="InterPro" id="IPR000531">
    <property type="entry name" value="Beta-barrel_TonB"/>
</dbReference>
<comment type="subcellular location">
    <subcellularLocation>
        <location evidence="1 4">Cell outer membrane</location>
    </subcellularLocation>
</comment>
<dbReference type="InterPro" id="IPR036942">
    <property type="entry name" value="Beta-barrel_TonB_sf"/>
</dbReference>
<dbReference type="SUPFAM" id="SSF56935">
    <property type="entry name" value="Porins"/>
    <property type="match status" value="1"/>
</dbReference>
<feature type="region of interest" description="Disordered" evidence="5">
    <location>
        <begin position="37"/>
        <end position="57"/>
    </location>
</feature>
<evidence type="ECO:0000313" key="10">
    <source>
        <dbReference type="Proteomes" id="UP000292347"/>
    </source>
</evidence>
<dbReference type="Proteomes" id="UP000292347">
    <property type="component" value="Unassembled WGS sequence"/>
</dbReference>
<evidence type="ECO:0000256" key="1">
    <source>
        <dbReference type="ARBA" id="ARBA00004442"/>
    </source>
</evidence>
<dbReference type="Pfam" id="PF00593">
    <property type="entry name" value="TonB_dep_Rec_b-barrel"/>
    <property type="match status" value="1"/>
</dbReference>
<dbReference type="OrthoDB" id="5476657at2"/>
<protein>
    <submittedName>
        <fullName evidence="9">TonB-dependent receptor</fullName>
    </submittedName>
</protein>
<dbReference type="Gene3D" id="2.170.130.10">
    <property type="entry name" value="TonB-dependent receptor, plug domain"/>
    <property type="match status" value="1"/>
</dbReference>
<organism evidence="9 10">
    <name type="scientific">Sphingomonas desiccabilis</name>
    <dbReference type="NCBI Taxonomy" id="429134"/>
    <lineage>
        <taxon>Bacteria</taxon>
        <taxon>Pseudomonadati</taxon>
        <taxon>Pseudomonadota</taxon>
        <taxon>Alphaproteobacteria</taxon>
        <taxon>Sphingomonadales</taxon>
        <taxon>Sphingomonadaceae</taxon>
        <taxon>Sphingomonas</taxon>
    </lineage>
</organism>
<evidence type="ECO:0000256" key="4">
    <source>
        <dbReference type="RuleBase" id="RU003357"/>
    </source>
</evidence>
<dbReference type="NCBIfam" id="TIGR01782">
    <property type="entry name" value="TonB-Xanth-Caul"/>
    <property type="match status" value="1"/>
</dbReference>
<evidence type="ECO:0000256" key="3">
    <source>
        <dbReference type="ARBA" id="ARBA00023237"/>
    </source>
</evidence>
<dbReference type="RefSeq" id="WP_129343521.1">
    <property type="nucleotide sequence ID" value="NZ_JACIDD010000004.1"/>
</dbReference>
<evidence type="ECO:0000256" key="5">
    <source>
        <dbReference type="SAM" id="MobiDB-lite"/>
    </source>
</evidence>